<evidence type="ECO:0000256" key="2">
    <source>
        <dbReference type="ARBA" id="ARBA00022771"/>
    </source>
</evidence>
<keyword evidence="3" id="KW-0862">Zinc</keyword>
<feature type="domain" description="C2H2-type" evidence="6">
    <location>
        <begin position="55"/>
        <end position="85"/>
    </location>
</feature>
<proteinExistence type="predicted"/>
<evidence type="ECO:0000313" key="7">
    <source>
        <dbReference type="EMBL" id="KAK7678683.1"/>
    </source>
</evidence>
<evidence type="ECO:0000256" key="4">
    <source>
        <dbReference type="PROSITE-ProRule" id="PRU00042"/>
    </source>
</evidence>
<feature type="compositionally biased region" description="Pro residues" evidence="5">
    <location>
        <begin position="177"/>
        <end position="188"/>
    </location>
</feature>
<organism evidence="7 8">
    <name type="scientific">Cerrena zonata</name>
    <dbReference type="NCBI Taxonomy" id="2478898"/>
    <lineage>
        <taxon>Eukaryota</taxon>
        <taxon>Fungi</taxon>
        <taxon>Dikarya</taxon>
        <taxon>Basidiomycota</taxon>
        <taxon>Agaricomycotina</taxon>
        <taxon>Agaricomycetes</taxon>
        <taxon>Polyporales</taxon>
        <taxon>Cerrenaceae</taxon>
        <taxon>Cerrena</taxon>
    </lineage>
</organism>
<keyword evidence="1" id="KW-0479">Metal-binding</keyword>
<protein>
    <recommendedName>
        <fullName evidence="6">C2H2-type domain-containing protein</fullName>
    </recommendedName>
</protein>
<evidence type="ECO:0000256" key="5">
    <source>
        <dbReference type="SAM" id="MobiDB-lite"/>
    </source>
</evidence>
<dbReference type="InterPro" id="IPR013087">
    <property type="entry name" value="Znf_C2H2_type"/>
</dbReference>
<evidence type="ECO:0000259" key="6">
    <source>
        <dbReference type="PROSITE" id="PS50157"/>
    </source>
</evidence>
<dbReference type="AlphaFoldDB" id="A0AAW0FBA5"/>
<reference evidence="7 8" key="1">
    <citation type="submission" date="2022-09" db="EMBL/GenBank/DDBJ databases">
        <authorList>
            <person name="Palmer J.M."/>
        </authorList>
    </citation>
    <scope>NUCLEOTIDE SEQUENCE [LARGE SCALE GENOMIC DNA]</scope>
    <source>
        <strain evidence="7 8">DSM 7382</strain>
    </source>
</reference>
<keyword evidence="2 4" id="KW-0863">Zinc-finger</keyword>
<keyword evidence="8" id="KW-1185">Reference proteome</keyword>
<accession>A0AAW0FBA5</accession>
<dbReference type="Gene3D" id="3.30.160.60">
    <property type="entry name" value="Classic Zinc Finger"/>
    <property type="match status" value="1"/>
</dbReference>
<evidence type="ECO:0000256" key="1">
    <source>
        <dbReference type="ARBA" id="ARBA00022723"/>
    </source>
</evidence>
<comment type="caution">
    <text evidence="7">The sequence shown here is derived from an EMBL/GenBank/DDBJ whole genome shotgun (WGS) entry which is preliminary data.</text>
</comment>
<evidence type="ECO:0000256" key="3">
    <source>
        <dbReference type="ARBA" id="ARBA00022833"/>
    </source>
</evidence>
<name>A0AAW0FBA5_9APHY</name>
<sequence>MSDVNLATHFRGISGNNRCPECHKNHHSLTELKEHLWVHREADAGEPISQVNRRRKCPHSNCVGKIFAKSTPINAHLLTHTGGKPFVCPHLSAWGEGQRKLCGYASAQEHYISDHRRRIHKYNDKLQTTDHPWVDEEDTLLSAAELHFGNPQLEVENIDIKQEAGAEWINADDNQPDQPPPVQPPAPAPVNEGPVAAEDGANVQAQVAVPVPPRVRRHHARPPVPVAHPRRPIHLDPPNQFISRTATTPRRRLHPMLVIPPTPQYVYVPYVRRVSTGVRYDPYRRGMVEDFDYEHILMRMARD</sequence>
<dbReference type="GO" id="GO:0008270">
    <property type="term" value="F:zinc ion binding"/>
    <property type="evidence" value="ECO:0007669"/>
    <property type="project" value="UniProtKB-KW"/>
</dbReference>
<dbReference type="PROSITE" id="PS50157">
    <property type="entry name" value="ZINC_FINGER_C2H2_2"/>
    <property type="match status" value="1"/>
</dbReference>
<feature type="region of interest" description="Disordered" evidence="5">
    <location>
        <begin position="170"/>
        <end position="195"/>
    </location>
</feature>
<evidence type="ECO:0000313" key="8">
    <source>
        <dbReference type="Proteomes" id="UP001385951"/>
    </source>
</evidence>
<feature type="region of interest" description="Disordered" evidence="5">
    <location>
        <begin position="216"/>
        <end position="240"/>
    </location>
</feature>
<gene>
    <name evidence="7" type="ORF">QCA50_018265</name>
</gene>
<dbReference type="PANTHER" id="PTHR23235">
    <property type="entry name" value="KRUEPPEL-LIKE TRANSCRIPTION FACTOR"/>
    <property type="match status" value="1"/>
</dbReference>
<dbReference type="Proteomes" id="UP001385951">
    <property type="component" value="Unassembled WGS sequence"/>
</dbReference>
<dbReference type="EMBL" id="JASBNA010000068">
    <property type="protein sequence ID" value="KAK7678683.1"/>
    <property type="molecule type" value="Genomic_DNA"/>
</dbReference>